<evidence type="ECO:0000313" key="11">
    <source>
        <dbReference type="Proteomes" id="UP000664332"/>
    </source>
</evidence>
<dbReference type="SUPFAM" id="SSF82861">
    <property type="entry name" value="Mechanosensitive channel protein MscS (YggB), transmembrane region"/>
    <property type="match status" value="1"/>
</dbReference>
<dbReference type="PANTHER" id="PTHR30460:SF0">
    <property type="entry name" value="MODERATE CONDUCTANCE MECHANOSENSITIVE CHANNEL YBIO"/>
    <property type="match status" value="1"/>
</dbReference>
<dbReference type="InterPro" id="IPR011014">
    <property type="entry name" value="MscS_channel_TM-2"/>
</dbReference>
<comment type="caution">
    <text evidence="10">The sequence shown here is derived from an EMBL/GenBank/DDBJ whole genome shotgun (WGS) entry which is preliminary data.</text>
</comment>
<feature type="domain" description="Mechanosensitive ion channel MscS" evidence="8">
    <location>
        <begin position="144"/>
        <end position="206"/>
    </location>
</feature>
<dbReference type="InterPro" id="IPR011066">
    <property type="entry name" value="MscS_channel_C_sf"/>
</dbReference>
<dbReference type="InterPro" id="IPR010920">
    <property type="entry name" value="LSM_dom_sf"/>
</dbReference>
<dbReference type="InterPro" id="IPR045276">
    <property type="entry name" value="YbiO_bact"/>
</dbReference>
<evidence type="ECO:0000256" key="2">
    <source>
        <dbReference type="ARBA" id="ARBA00008017"/>
    </source>
</evidence>
<feature type="transmembrane region" description="Helical" evidence="7">
    <location>
        <begin position="125"/>
        <end position="145"/>
    </location>
</feature>
<sequence length="316" mass="34100">MAMIELAAPATTVSTPVFQPEQFTSNAVSHTISVAVIVVIAIVLQSIASIVIKRIARHQLNRDPKKLSPHTASEAPLPKEVAADRMRRESRINTLSAVARSTLAILIWGWAFIGVLSEFGIEVRPILASAGVLGLAIGFGAKSLVQDFITGIFMLIEDQYGVGDWIQVGDISGTVENVSLRITTLRDVDGNLWYVRNGQITTVGNSTKGFATARLDVPISLNNDVDAAEEVILATVKQVAASDLLSEYVLDEEPTMDGVADMKPDHMTIRVRLKVIPGQQWYIQRQLLTRIIPALAKAGIKTPYPNGIGINPGTGS</sequence>
<comment type="similarity">
    <text evidence="2">Belongs to the MscS (TC 1.A.23) family.</text>
</comment>
<dbReference type="Gene3D" id="3.30.70.100">
    <property type="match status" value="1"/>
</dbReference>
<evidence type="ECO:0000313" key="10">
    <source>
        <dbReference type="EMBL" id="MBN9644153.1"/>
    </source>
</evidence>
<comment type="subcellular location">
    <subcellularLocation>
        <location evidence="1">Cell membrane</location>
        <topology evidence="1">Multi-pass membrane protein</topology>
    </subcellularLocation>
</comment>
<dbReference type="InterPro" id="IPR006685">
    <property type="entry name" value="MscS_channel_2nd"/>
</dbReference>
<dbReference type="InterPro" id="IPR023408">
    <property type="entry name" value="MscS_beta-dom_sf"/>
</dbReference>
<dbReference type="SUPFAM" id="SSF82689">
    <property type="entry name" value="Mechanosensitive channel protein MscS (YggB), C-terminal domain"/>
    <property type="match status" value="1"/>
</dbReference>
<name>A0A939IXK4_9CORY</name>
<dbReference type="GO" id="GO:0005886">
    <property type="term" value="C:plasma membrane"/>
    <property type="evidence" value="ECO:0007669"/>
    <property type="project" value="UniProtKB-SubCell"/>
</dbReference>
<dbReference type="EMBL" id="JAFLEQ010000008">
    <property type="protein sequence ID" value="MBN9644153.1"/>
    <property type="molecule type" value="Genomic_DNA"/>
</dbReference>
<dbReference type="Gene3D" id="1.10.287.1260">
    <property type="match status" value="1"/>
</dbReference>
<feature type="transmembrane region" description="Helical" evidence="7">
    <location>
        <begin position="32"/>
        <end position="52"/>
    </location>
</feature>
<evidence type="ECO:0000256" key="5">
    <source>
        <dbReference type="ARBA" id="ARBA00022989"/>
    </source>
</evidence>
<feature type="domain" description="Mechanosensitive ion channel transmembrane helices 2/3" evidence="9">
    <location>
        <begin position="103"/>
        <end position="142"/>
    </location>
</feature>
<dbReference type="FunFam" id="1.10.287.1260:FF:000005">
    <property type="entry name" value="Mechanosensitive ion channel family protein"/>
    <property type="match status" value="1"/>
</dbReference>
<protein>
    <submittedName>
        <fullName evidence="10">Mechanosensitive ion channel family protein</fullName>
    </submittedName>
</protein>
<evidence type="ECO:0000256" key="3">
    <source>
        <dbReference type="ARBA" id="ARBA00022475"/>
    </source>
</evidence>
<dbReference type="GO" id="GO:0008381">
    <property type="term" value="F:mechanosensitive monoatomic ion channel activity"/>
    <property type="evidence" value="ECO:0007669"/>
    <property type="project" value="InterPro"/>
</dbReference>
<gene>
    <name evidence="10" type="ORF">JZY06_05915</name>
</gene>
<dbReference type="InterPro" id="IPR049142">
    <property type="entry name" value="MS_channel_1st"/>
</dbReference>
<accession>A0A939IXK4</accession>
<proteinExistence type="inferred from homology"/>
<dbReference type="Pfam" id="PF00924">
    <property type="entry name" value="MS_channel_2nd"/>
    <property type="match status" value="1"/>
</dbReference>
<keyword evidence="3" id="KW-1003">Cell membrane</keyword>
<keyword evidence="4 7" id="KW-0812">Transmembrane</keyword>
<evidence type="ECO:0000256" key="1">
    <source>
        <dbReference type="ARBA" id="ARBA00004651"/>
    </source>
</evidence>
<evidence type="ECO:0000256" key="7">
    <source>
        <dbReference type="SAM" id="Phobius"/>
    </source>
</evidence>
<dbReference type="FunFam" id="2.30.30.60:FF:000001">
    <property type="entry name" value="MscS Mechanosensitive ion channel"/>
    <property type="match status" value="1"/>
</dbReference>
<evidence type="ECO:0000259" key="8">
    <source>
        <dbReference type="Pfam" id="PF00924"/>
    </source>
</evidence>
<dbReference type="SUPFAM" id="SSF50182">
    <property type="entry name" value="Sm-like ribonucleoproteins"/>
    <property type="match status" value="1"/>
</dbReference>
<dbReference type="AlphaFoldDB" id="A0A939IXK4"/>
<dbReference type="Pfam" id="PF21088">
    <property type="entry name" value="MS_channel_1st"/>
    <property type="match status" value="1"/>
</dbReference>
<feature type="transmembrane region" description="Helical" evidence="7">
    <location>
        <begin position="95"/>
        <end position="113"/>
    </location>
</feature>
<evidence type="ECO:0000259" key="9">
    <source>
        <dbReference type="Pfam" id="PF21088"/>
    </source>
</evidence>
<reference evidence="10" key="1">
    <citation type="submission" date="2021-03" db="EMBL/GenBank/DDBJ databases">
        <authorList>
            <person name="Sun Q."/>
        </authorList>
    </citation>
    <scope>NUCLEOTIDE SEQUENCE</scope>
    <source>
        <strain evidence="10">CCM 8862</strain>
    </source>
</reference>
<dbReference type="Proteomes" id="UP000664332">
    <property type="component" value="Unassembled WGS sequence"/>
</dbReference>
<evidence type="ECO:0000256" key="6">
    <source>
        <dbReference type="ARBA" id="ARBA00023136"/>
    </source>
</evidence>
<dbReference type="PANTHER" id="PTHR30460">
    <property type="entry name" value="MODERATE CONDUCTANCE MECHANOSENSITIVE CHANNEL YBIO"/>
    <property type="match status" value="1"/>
</dbReference>
<dbReference type="Gene3D" id="2.30.30.60">
    <property type="match status" value="1"/>
</dbReference>
<keyword evidence="5 7" id="KW-1133">Transmembrane helix</keyword>
<organism evidence="10 11">
    <name type="scientific">Corynebacterium mendelii</name>
    <dbReference type="NCBI Taxonomy" id="2765362"/>
    <lineage>
        <taxon>Bacteria</taxon>
        <taxon>Bacillati</taxon>
        <taxon>Actinomycetota</taxon>
        <taxon>Actinomycetes</taxon>
        <taxon>Mycobacteriales</taxon>
        <taxon>Corynebacteriaceae</taxon>
        <taxon>Corynebacterium</taxon>
    </lineage>
</organism>
<keyword evidence="11" id="KW-1185">Reference proteome</keyword>
<evidence type="ECO:0000256" key="4">
    <source>
        <dbReference type="ARBA" id="ARBA00022692"/>
    </source>
</evidence>
<keyword evidence="6 7" id="KW-0472">Membrane</keyword>